<sequence>MQLHIMKHDAYAVIQGKLRNAGIKDAPGFRDSPRAPLCSDIPQRSVDARIVFEDHLAFACPDMKQTREQLRSLGIAFHDAKSRHADHLWILDPDGRTIELTEDAKPPPPRPVERHQEVMKELSRL</sequence>
<dbReference type="InterPro" id="IPR029068">
    <property type="entry name" value="Glyas_Bleomycin-R_OHBP_Dase"/>
</dbReference>
<feature type="region of interest" description="Disordered" evidence="1">
    <location>
        <begin position="102"/>
        <end position="125"/>
    </location>
</feature>
<dbReference type="SUPFAM" id="SSF54593">
    <property type="entry name" value="Glyoxalase/Bleomycin resistance protein/Dihydroxybiphenyl dioxygenase"/>
    <property type="match status" value="1"/>
</dbReference>
<reference evidence="2" key="1">
    <citation type="submission" date="2021-01" db="EMBL/GenBank/DDBJ databases">
        <authorList>
            <person name="Corre E."/>
            <person name="Pelletier E."/>
            <person name="Niang G."/>
            <person name="Scheremetjew M."/>
            <person name="Finn R."/>
            <person name="Kale V."/>
            <person name="Holt S."/>
            <person name="Cochrane G."/>
            <person name="Meng A."/>
            <person name="Brown T."/>
            <person name="Cohen L."/>
        </authorList>
    </citation>
    <scope>NUCLEOTIDE SEQUENCE</scope>
    <source>
        <strain evidence="2">CCMP2222</strain>
    </source>
</reference>
<dbReference type="EMBL" id="HBGQ01012432">
    <property type="protein sequence ID" value="CAD9375414.1"/>
    <property type="molecule type" value="Transcribed_RNA"/>
</dbReference>
<proteinExistence type="predicted"/>
<evidence type="ECO:0000256" key="1">
    <source>
        <dbReference type="SAM" id="MobiDB-lite"/>
    </source>
</evidence>
<accession>A0A7S2F5I7</accession>
<organism evidence="2">
    <name type="scientific">Alexandrium andersonii</name>
    <dbReference type="NCBI Taxonomy" id="327968"/>
    <lineage>
        <taxon>Eukaryota</taxon>
        <taxon>Sar</taxon>
        <taxon>Alveolata</taxon>
        <taxon>Dinophyceae</taxon>
        <taxon>Gonyaulacales</taxon>
        <taxon>Pyrocystaceae</taxon>
        <taxon>Alexandrium</taxon>
    </lineage>
</organism>
<evidence type="ECO:0008006" key="3">
    <source>
        <dbReference type="Google" id="ProtNLM"/>
    </source>
</evidence>
<name>A0A7S2F5I7_9DINO</name>
<dbReference type="AlphaFoldDB" id="A0A7S2F5I7"/>
<dbReference type="Gene3D" id="3.10.180.10">
    <property type="entry name" value="2,3-Dihydroxybiphenyl 1,2-Dioxygenase, domain 1"/>
    <property type="match status" value="1"/>
</dbReference>
<protein>
    <recommendedName>
        <fullName evidence="3">VOC domain-containing protein</fullName>
    </recommendedName>
</protein>
<gene>
    <name evidence="2" type="ORF">AAND1436_LOCUS6089</name>
</gene>
<evidence type="ECO:0000313" key="2">
    <source>
        <dbReference type="EMBL" id="CAD9375414.1"/>
    </source>
</evidence>